<dbReference type="SUPFAM" id="SSF48264">
    <property type="entry name" value="Cytochrome P450"/>
    <property type="match status" value="1"/>
</dbReference>
<comment type="similarity">
    <text evidence="2 7">Belongs to the cytochrome P450 family.</text>
</comment>
<keyword evidence="7" id="KW-0503">Monooxygenase</keyword>
<feature type="compositionally biased region" description="Acidic residues" evidence="8">
    <location>
        <begin position="520"/>
        <end position="529"/>
    </location>
</feature>
<dbReference type="PANTHER" id="PTHR24305">
    <property type="entry name" value="CYTOCHROME P450"/>
    <property type="match status" value="1"/>
</dbReference>
<dbReference type="GO" id="GO:0005506">
    <property type="term" value="F:iron ion binding"/>
    <property type="evidence" value="ECO:0007669"/>
    <property type="project" value="InterPro"/>
</dbReference>
<feature type="binding site" description="axial binding residue" evidence="6">
    <location>
        <position position="559"/>
    </location>
    <ligand>
        <name>heme</name>
        <dbReference type="ChEBI" id="CHEBI:30413"/>
    </ligand>
    <ligandPart>
        <name>Fe</name>
        <dbReference type="ChEBI" id="CHEBI:18248"/>
    </ligandPart>
</feature>
<comment type="cofactor">
    <cofactor evidence="1 6">
        <name>heme</name>
        <dbReference type="ChEBI" id="CHEBI:30413"/>
    </cofactor>
</comment>
<evidence type="ECO:0000256" key="3">
    <source>
        <dbReference type="ARBA" id="ARBA00022617"/>
    </source>
</evidence>
<keyword evidence="4 6" id="KW-0479">Metal-binding</keyword>
<organism evidence="10 11">
    <name type="scientific">Metarhizium rileyi (strain RCEF 4871)</name>
    <name type="common">Nomuraea rileyi</name>
    <dbReference type="NCBI Taxonomy" id="1649241"/>
    <lineage>
        <taxon>Eukaryota</taxon>
        <taxon>Fungi</taxon>
        <taxon>Dikarya</taxon>
        <taxon>Ascomycota</taxon>
        <taxon>Pezizomycotina</taxon>
        <taxon>Sordariomycetes</taxon>
        <taxon>Hypocreomycetidae</taxon>
        <taxon>Hypocreales</taxon>
        <taxon>Clavicipitaceae</taxon>
        <taxon>Metarhizium</taxon>
    </lineage>
</organism>
<dbReference type="AlphaFoldDB" id="A0A166YRD9"/>
<dbReference type="PROSITE" id="PS00086">
    <property type="entry name" value="CYTOCHROME_P450"/>
    <property type="match status" value="1"/>
</dbReference>
<dbReference type="PRINTS" id="PR00463">
    <property type="entry name" value="EP450I"/>
</dbReference>
<dbReference type="InterPro" id="IPR002401">
    <property type="entry name" value="Cyt_P450_E_grp-I"/>
</dbReference>
<dbReference type="InterPro" id="IPR001128">
    <property type="entry name" value="Cyt_P450"/>
</dbReference>
<dbReference type="PRINTS" id="PR00385">
    <property type="entry name" value="P450"/>
</dbReference>
<accession>A0A166YRD9</accession>
<dbReference type="GO" id="GO:0004497">
    <property type="term" value="F:monooxygenase activity"/>
    <property type="evidence" value="ECO:0007669"/>
    <property type="project" value="UniProtKB-KW"/>
</dbReference>
<sequence>MAMQTILLVIGAVLVYGISNILLGWRRNIAIAKASNLPYLVVPCAMLARHWLVLAPLYAKLIRLLPESWWDDWLDLMIPDAAYRLNRERYTRHGDTFALVSPGAIMIQTANPDVIRQIIAQRDKFPKPCHIYRMLKLFGENVVTTEGSVWKAHRKATSPSFNEKNSALVFREIIEQTNGMISTWVDSLGHRREPLTTISADITRLTINVISYVGFGLRLLWPGQVLPPGSDAAAAKYASLNPPPGYSLSFVDTLVRLLNDILIVLLLPHWLLKLSPWKGHRLAAAAYQDYVRYSNEMMNEKVDGLQNGTQAEEGMDFMGALIKGSYGPDAKGTAEKLGKAPALSRDEILGNAFIMFVAGHETSANTIHFTLIHLATNPAAQRLIHKDIDELVGNSDPSTWDYERLIGPMTCSAIAACMNETLRLIPPGSAIPKQVSPGCDQVINVDGVECLLPKGSLIMLQVLKAHEDARCWPYEQSQLTPGQDDLRDYKPGRWFETVAGPRGGRKQEEMDSEGGRLESPDDGNDESDEGIDRQPDGNVHFFRPRRGAYLPFSDGARSCIGRRVAQVEIMTFLAVLFQRYSVELAPDQWVSDDEVQGMDRAARAHVYRKAQEASRKTLTEAQSVITLGLQGKTVPMRLVRRGQENFIPWMTDA</sequence>
<dbReference type="OrthoDB" id="1470350at2759"/>
<protein>
    <submittedName>
        <fullName evidence="10">Cytochrome P450 3A7</fullName>
    </submittedName>
</protein>
<evidence type="ECO:0000313" key="10">
    <source>
        <dbReference type="EMBL" id="OAA37186.1"/>
    </source>
</evidence>
<gene>
    <name evidence="10" type="ORF">NOR_07202</name>
</gene>
<evidence type="ECO:0000256" key="6">
    <source>
        <dbReference type="PIRSR" id="PIRSR602401-1"/>
    </source>
</evidence>
<proteinExistence type="inferred from homology"/>
<dbReference type="InterPro" id="IPR017972">
    <property type="entry name" value="Cyt_P450_CS"/>
</dbReference>
<dbReference type="InterPro" id="IPR050121">
    <property type="entry name" value="Cytochrome_P450_monoxygenase"/>
</dbReference>
<keyword evidence="11" id="KW-1185">Reference proteome</keyword>
<feature type="transmembrane region" description="Helical" evidence="9">
    <location>
        <begin position="37"/>
        <end position="58"/>
    </location>
</feature>
<evidence type="ECO:0000256" key="4">
    <source>
        <dbReference type="ARBA" id="ARBA00022723"/>
    </source>
</evidence>
<dbReference type="CDD" id="cd11070">
    <property type="entry name" value="CYP56-like"/>
    <property type="match status" value="1"/>
</dbReference>
<dbReference type="OMA" id="NPKYWPA"/>
<dbReference type="Pfam" id="PF00067">
    <property type="entry name" value="p450"/>
    <property type="match status" value="2"/>
</dbReference>
<keyword evidence="3 6" id="KW-0349">Heme</keyword>
<dbReference type="GO" id="GO:0016705">
    <property type="term" value="F:oxidoreductase activity, acting on paired donors, with incorporation or reduction of molecular oxygen"/>
    <property type="evidence" value="ECO:0007669"/>
    <property type="project" value="InterPro"/>
</dbReference>
<keyword evidence="9" id="KW-1133">Transmembrane helix</keyword>
<evidence type="ECO:0000256" key="2">
    <source>
        <dbReference type="ARBA" id="ARBA00010617"/>
    </source>
</evidence>
<keyword evidence="7" id="KW-0560">Oxidoreductase</keyword>
<name>A0A166YRD9_METRR</name>
<dbReference type="PANTHER" id="PTHR24305:SF166">
    <property type="entry name" value="CYTOCHROME P450 12A4, MITOCHONDRIAL-RELATED"/>
    <property type="match status" value="1"/>
</dbReference>
<dbReference type="Proteomes" id="UP000243498">
    <property type="component" value="Unassembled WGS sequence"/>
</dbReference>
<dbReference type="InterPro" id="IPR036396">
    <property type="entry name" value="Cyt_P450_sf"/>
</dbReference>
<reference evidence="10 11" key="1">
    <citation type="journal article" date="2016" name="Genome Biol. Evol.">
        <title>Divergent and convergent evolution of fungal pathogenicity.</title>
        <authorList>
            <person name="Shang Y."/>
            <person name="Xiao G."/>
            <person name="Zheng P."/>
            <person name="Cen K."/>
            <person name="Zhan S."/>
            <person name="Wang C."/>
        </authorList>
    </citation>
    <scope>NUCLEOTIDE SEQUENCE [LARGE SCALE GENOMIC DNA]</scope>
    <source>
        <strain evidence="10 11">RCEF 4871</strain>
    </source>
</reference>
<keyword evidence="9" id="KW-0472">Membrane</keyword>
<feature type="transmembrane region" description="Helical" evidence="9">
    <location>
        <begin position="6"/>
        <end position="25"/>
    </location>
</feature>
<feature type="region of interest" description="Disordered" evidence="8">
    <location>
        <begin position="495"/>
        <end position="540"/>
    </location>
</feature>
<evidence type="ECO:0000256" key="7">
    <source>
        <dbReference type="RuleBase" id="RU000461"/>
    </source>
</evidence>
<evidence type="ECO:0000256" key="9">
    <source>
        <dbReference type="SAM" id="Phobius"/>
    </source>
</evidence>
<dbReference type="STRING" id="1081105.A0A166YRD9"/>
<dbReference type="EMBL" id="AZHC01000031">
    <property type="protein sequence ID" value="OAA37186.1"/>
    <property type="molecule type" value="Genomic_DNA"/>
</dbReference>
<evidence type="ECO:0000256" key="1">
    <source>
        <dbReference type="ARBA" id="ARBA00001971"/>
    </source>
</evidence>
<feature type="compositionally biased region" description="Basic and acidic residues" evidence="8">
    <location>
        <begin position="505"/>
        <end position="519"/>
    </location>
</feature>
<evidence type="ECO:0000313" key="11">
    <source>
        <dbReference type="Proteomes" id="UP000243498"/>
    </source>
</evidence>
<evidence type="ECO:0000256" key="8">
    <source>
        <dbReference type="SAM" id="MobiDB-lite"/>
    </source>
</evidence>
<keyword evidence="9" id="KW-0812">Transmembrane</keyword>
<dbReference type="Gene3D" id="1.10.630.10">
    <property type="entry name" value="Cytochrome P450"/>
    <property type="match status" value="1"/>
</dbReference>
<dbReference type="GO" id="GO:0020037">
    <property type="term" value="F:heme binding"/>
    <property type="evidence" value="ECO:0007669"/>
    <property type="project" value="InterPro"/>
</dbReference>
<keyword evidence="5 6" id="KW-0408">Iron</keyword>
<evidence type="ECO:0000256" key="5">
    <source>
        <dbReference type="ARBA" id="ARBA00023004"/>
    </source>
</evidence>
<comment type="caution">
    <text evidence="10">The sequence shown here is derived from an EMBL/GenBank/DDBJ whole genome shotgun (WGS) entry which is preliminary data.</text>
</comment>